<feature type="binding site" evidence="12">
    <location>
        <begin position="40"/>
        <end position="44"/>
    </location>
    <ligand>
        <name>substrate</name>
    </ligand>
</feature>
<dbReference type="Gene3D" id="3.40.1190.20">
    <property type="match status" value="1"/>
</dbReference>
<dbReference type="PROSITE" id="PS00584">
    <property type="entry name" value="PFKB_KINASES_2"/>
    <property type="match status" value="1"/>
</dbReference>
<evidence type="ECO:0000256" key="11">
    <source>
        <dbReference type="ARBA" id="ARBA00023277"/>
    </source>
</evidence>
<keyword evidence="7 12" id="KW-0418">Kinase</keyword>
<feature type="binding site" evidence="12">
    <location>
        <position position="232"/>
    </location>
    <ligand>
        <name>substrate</name>
    </ligand>
</feature>
<accession>A0ABW0EH54</accession>
<dbReference type="InterPro" id="IPR002173">
    <property type="entry name" value="Carboh/pur_kinase_PfkB_CS"/>
</dbReference>
<comment type="caution">
    <text evidence="12">Lacks conserved residue(s) required for the propagation of feature annotation.</text>
</comment>
<comment type="activity regulation">
    <text evidence="12">Activated by a monovalent cation that binds near, but not in, the active site. The most likely occupant of the site in vivo is potassium. Ion binding induces a conformational change that may alter substrate affinity.</text>
</comment>
<comment type="catalytic activity">
    <reaction evidence="12">
        <text>D-ribose + ATP = D-ribose 5-phosphate + ADP + H(+)</text>
        <dbReference type="Rhea" id="RHEA:13697"/>
        <dbReference type="ChEBI" id="CHEBI:15378"/>
        <dbReference type="ChEBI" id="CHEBI:30616"/>
        <dbReference type="ChEBI" id="CHEBI:47013"/>
        <dbReference type="ChEBI" id="CHEBI:78346"/>
        <dbReference type="ChEBI" id="CHEBI:456216"/>
        <dbReference type="EC" id="2.7.1.15"/>
    </reaction>
</comment>
<evidence type="ECO:0000313" key="15">
    <source>
        <dbReference type="Proteomes" id="UP001596157"/>
    </source>
</evidence>
<feature type="binding site" evidence="12">
    <location>
        <begin position="12"/>
        <end position="14"/>
    </location>
    <ligand>
        <name>substrate</name>
    </ligand>
</feature>
<comment type="function">
    <text evidence="12">Catalyzes the phosphorylation of ribose at O-5 in a reaction requiring ATP and magnesium. The resulting D-ribose-5-phosphate can then be used either for sythesis of nucleotides, histidine, and tryptophan, or as a component of the pentose phosphate pathway.</text>
</comment>
<dbReference type="EC" id="2.7.1.15" evidence="2 12"/>
<comment type="cofactor">
    <cofactor evidence="12">
        <name>Mg(2+)</name>
        <dbReference type="ChEBI" id="CHEBI:18420"/>
    </cofactor>
    <text evidence="12">Requires a divalent cation, most likely magnesium in vivo, as an electrophilic catalyst to aid phosphoryl group transfer. It is the chelate of the metal and the nucleotide that is the actual substrate.</text>
</comment>
<keyword evidence="11 12" id="KW-0119">Carbohydrate metabolism</keyword>
<dbReference type="PRINTS" id="PR00990">
    <property type="entry name" value="RIBOKINASE"/>
</dbReference>
<evidence type="ECO:0000256" key="12">
    <source>
        <dbReference type="HAMAP-Rule" id="MF_01987"/>
    </source>
</evidence>
<evidence type="ECO:0000313" key="14">
    <source>
        <dbReference type="EMBL" id="MFC5285556.1"/>
    </source>
</evidence>
<dbReference type="SUPFAM" id="SSF53613">
    <property type="entry name" value="Ribokinase-like"/>
    <property type="match status" value="1"/>
</dbReference>
<sequence>MEPVVAVLGSANADLVVDVVSRPGPGETVLGSDVRVLPGGKGANTAVAAARLGGRVIFIGAVGDDGHGELLRRSLTMNGVDIGKVRTVERPTGAAFITVTGDGENAIVVSPGANAALRPQDVDLSGAAVLAASLEVPVAVVEHAVAAAVAAGVRVVLNLSPVTSLGAATLAGLDPLIVNQHEAEALGPLLELGVRSAVVTLGAEGAEVITPAGTTRVAAPRVAPVDTTGAGDAFAGALARRLAVGDDLVEAAGYACRVAAVSVTRPGAQPSYPSADEL</sequence>
<comment type="subunit">
    <text evidence="12">Homodimer.</text>
</comment>
<dbReference type="InterPro" id="IPR029056">
    <property type="entry name" value="Ribokinase-like"/>
</dbReference>
<keyword evidence="6 12" id="KW-0547">Nucleotide-binding</keyword>
<organism evidence="14 15">
    <name type="scientific">Actinokineospora guangxiensis</name>
    <dbReference type="NCBI Taxonomy" id="1490288"/>
    <lineage>
        <taxon>Bacteria</taxon>
        <taxon>Bacillati</taxon>
        <taxon>Actinomycetota</taxon>
        <taxon>Actinomycetes</taxon>
        <taxon>Pseudonocardiales</taxon>
        <taxon>Pseudonocardiaceae</taxon>
        <taxon>Actinokineospora</taxon>
    </lineage>
</organism>
<keyword evidence="10 12" id="KW-0630">Potassium</keyword>
<feature type="binding site" evidence="12">
    <location>
        <begin position="200"/>
        <end position="205"/>
    </location>
    <ligand>
        <name>ATP</name>
        <dbReference type="ChEBI" id="CHEBI:30616"/>
    </ligand>
</feature>
<evidence type="ECO:0000256" key="5">
    <source>
        <dbReference type="ARBA" id="ARBA00022723"/>
    </source>
</evidence>
<proteinExistence type="inferred from homology"/>
<evidence type="ECO:0000256" key="4">
    <source>
        <dbReference type="ARBA" id="ARBA00022679"/>
    </source>
</evidence>
<comment type="pathway">
    <text evidence="12">Carbohydrate metabolism; D-ribose degradation; D-ribose 5-phosphate from beta-D-ribopyranose: step 2/2.</text>
</comment>
<feature type="binding site" evidence="12">
    <location>
        <position position="226"/>
    </location>
    <ligand>
        <name>K(+)</name>
        <dbReference type="ChEBI" id="CHEBI:29103"/>
    </ligand>
</feature>
<reference evidence="15" key="1">
    <citation type="journal article" date="2019" name="Int. J. Syst. Evol. Microbiol.">
        <title>The Global Catalogue of Microorganisms (GCM) 10K type strain sequencing project: providing services to taxonomists for standard genome sequencing and annotation.</title>
        <authorList>
            <consortium name="The Broad Institute Genomics Platform"/>
            <consortium name="The Broad Institute Genome Sequencing Center for Infectious Disease"/>
            <person name="Wu L."/>
            <person name="Ma J."/>
        </authorList>
    </citation>
    <scope>NUCLEOTIDE SEQUENCE [LARGE SCALE GENOMIC DNA]</scope>
    <source>
        <strain evidence="15">CCUG 59778</strain>
    </source>
</reference>
<comment type="subcellular location">
    <subcellularLocation>
        <location evidence="12">Cytoplasm</location>
    </subcellularLocation>
</comment>
<evidence type="ECO:0000256" key="2">
    <source>
        <dbReference type="ARBA" id="ARBA00012035"/>
    </source>
</evidence>
<dbReference type="GO" id="GO:0004747">
    <property type="term" value="F:ribokinase activity"/>
    <property type="evidence" value="ECO:0007669"/>
    <property type="project" value="UniProtKB-EC"/>
</dbReference>
<evidence type="ECO:0000256" key="9">
    <source>
        <dbReference type="ARBA" id="ARBA00022842"/>
    </source>
</evidence>
<feature type="domain" description="Carbohydrate kinase PfkB" evidence="13">
    <location>
        <begin position="5"/>
        <end position="274"/>
    </location>
</feature>
<dbReference type="PANTHER" id="PTHR10584">
    <property type="entry name" value="SUGAR KINASE"/>
    <property type="match status" value="1"/>
</dbReference>
<feature type="binding site" evidence="12">
    <location>
        <position position="271"/>
    </location>
    <ligand>
        <name>K(+)</name>
        <dbReference type="ChEBI" id="CHEBI:29103"/>
    </ligand>
</feature>
<feature type="binding site" evidence="12">
    <location>
        <position position="262"/>
    </location>
    <ligand>
        <name>K(+)</name>
        <dbReference type="ChEBI" id="CHEBI:29103"/>
    </ligand>
</feature>
<evidence type="ECO:0000256" key="10">
    <source>
        <dbReference type="ARBA" id="ARBA00022958"/>
    </source>
</evidence>
<comment type="similarity">
    <text evidence="12">Belongs to the carbohydrate kinase PfkB family. Ribokinase subfamily.</text>
</comment>
<keyword evidence="9 12" id="KW-0460">Magnesium</keyword>
<dbReference type="PANTHER" id="PTHR10584:SF166">
    <property type="entry name" value="RIBOKINASE"/>
    <property type="match status" value="1"/>
</dbReference>
<keyword evidence="12" id="KW-0963">Cytoplasm</keyword>
<dbReference type="Pfam" id="PF00294">
    <property type="entry name" value="PfkB"/>
    <property type="match status" value="1"/>
</dbReference>
<evidence type="ECO:0000256" key="1">
    <source>
        <dbReference type="ARBA" id="ARBA00005380"/>
    </source>
</evidence>
<feature type="active site" description="Proton acceptor" evidence="12">
    <location>
        <position position="232"/>
    </location>
</feature>
<evidence type="ECO:0000256" key="8">
    <source>
        <dbReference type="ARBA" id="ARBA00022840"/>
    </source>
</evidence>
<dbReference type="InterPro" id="IPR011877">
    <property type="entry name" value="Ribokinase"/>
</dbReference>
<comment type="caution">
    <text evidence="14">The sequence shown here is derived from an EMBL/GenBank/DDBJ whole genome shotgun (WGS) entry which is preliminary data.</text>
</comment>
<keyword evidence="15" id="KW-1185">Reference proteome</keyword>
<gene>
    <name evidence="12" type="primary">rbsK</name>
    <name evidence="14" type="ORF">ACFPM7_00700</name>
</gene>
<comment type="similarity">
    <text evidence="1">Belongs to the carbohydrate kinase pfkB family.</text>
</comment>
<feature type="binding site" evidence="12">
    <location>
        <position position="265"/>
    </location>
    <ligand>
        <name>K(+)</name>
        <dbReference type="ChEBI" id="CHEBI:29103"/>
    </ligand>
</feature>
<dbReference type="RefSeq" id="WP_378242602.1">
    <property type="nucleotide sequence ID" value="NZ_JBHSKF010000001.1"/>
</dbReference>
<dbReference type="EMBL" id="JBHSKF010000001">
    <property type="protein sequence ID" value="MFC5285556.1"/>
    <property type="molecule type" value="Genomic_DNA"/>
</dbReference>
<name>A0ABW0EH54_9PSEU</name>
<evidence type="ECO:0000256" key="6">
    <source>
        <dbReference type="ARBA" id="ARBA00022741"/>
    </source>
</evidence>
<keyword evidence="5 12" id="KW-0479">Metal-binding</keyword>
<dbReference type="InterPro" id="IPR011611">
    <property type="entry name" value="PfkB_dom"/>
</dbReference>
<feature type="binding site" evidence="12">
    <location>
        <position position="135"/>
    </location>
    <ligand>
        <name>substrate</name>
    </ligand>
</feature>
<protein>
    <recommendedName>
        <fullName evidence="3 12">Ribokinase</fullName>
        <shortName evidence="12">RK</shortName>
        <ecNumber evidence="2 12">2.7.1.15</ecNumber>
    </recommendedName>
</protein>
<dbReference type="Proteomes" id="UP001596157">
    <property type="component" value="Unassembled WGS sequence"/>
</dbReference>
<keyword evidence="4 12" id="KW-0808">Transferase</keyword>
<evidence type="ECO:0000256" key="3">
    <source>
        <dbReference type="ARBA" id="ARBA00016943"/>
    </source>
</evidence>
<dbReference type="HAMAP" id="MF_01987">
    <property type="entry name" value="Ribokinase"/>
    <property type="match status" value="1"/>
</dbReference>
<dbReference type="InterPro" id="IPR002139">
    <property type="entry name" value="Ribo/fructo_kinase"/>
</dbReference>
<dbReference type="CDD" id="cd01174">
    <property type="entry name" value="ribokinase"/>
    <property type="match status" value="1"/>
</dbReference>
<feature type="binding site" evidence="12">
    <location>
        <position position="228"/>
    </location>
    <ligand>
        <name>K(+)</name>
        <dbReference type="ChEBI" id="CHEBI:29103"/>
    </ligand>
</feature>
<evidence type="ECO:0000259" key="13">
    <source>
        <dbReference type="Pfam" id="PF00294"/>
    </source>
</evidence>
<feature type="binding site" evidence="12">
    <location>
        <position position="267"/>
    </location>
    <ligand>
        <name>K(+)</name>
        <dbReference type="ChEBI" id="CHEBI:29103"/>
    </ligand>
</feature>
<feature type="binding site" evidence="12">
    <location>
        <begin position="231"/>
        <end position="232"/>
    </location>
    <ligand>
        <name>ATP</name>
        <dbReference type="ChEBI" id="CHEBI:30616"/>
    </ligand>
</feature>
<evidence type="ECO:0000256" key="7">
    <source>
        <dbReference type="ARBA" id="ARBA00022777"/>
    </source>
</evidence>
<keyword evidence="8 12" id="KW-0067">ATP-binding</keyword>
<feature type="binding site" evidence="12">
    <location>
        <position position="179"/>
    </location>
    <ligand>
        <name>ATP</name>
        <dbReference type="ChEBI" id="CHEBI:30616"/>
    </ligand>
</feature>